<feature type="transmembrane region" description="Helical" evidence="6">
    <location>
        <begin position="305"/>
        <end position="325"/>
    </location>
</feature>
<keyword evidence="3 6" id="KW-0812">Transmembrane</keyword>
<evidence type="ECO:0000256" key="1">
    <source>
        <dbReference type="ARBA" id="ARBA00004141"/>
    </source>
</evidence>
<dbReference type="SUPFAM" id="SSF103481">
    <property type="entry name" value="Multidrug resistance efflux transporter EmrE"/>
    <property type="match status" value="2"/>
</dbReference>
<proteinExistence type="inferred from homology"/>
<dbReference type="InParanoid" id="A0A2P5FNC1"/>
<accession>A0A2P5FNC1</accession>
<dbReference type="PANTHER" id="PTHR31218">
    <property type="entry name" value="WAT1-RELATED PROTEIN"/>
    <property type="match status" value="1"/>
</dbReference>
<evidence type="ECO:0000256" key="3">
    <source>
        <dbReference type="ARBA" id="ARBA00022692"/>
    </source>
</evidence>
<feature type="transmembrane region" description="Helical" evidence="6">
    <location>
        <begin position="69"/>
        <end position="87"/>
    </location>
</feature>
<dbReference type="InterPro" id="IPR037185">
    <property type="entry name" value="EmrE-like"/>
</dbReference>
<evidence type="ECO:0000256" key="2">
    <source>
        <dbReference type="ARBA" id="ARBA00007635"/>
    </source>
</evidence>
<dbReference type="AlphaFoldDB" id="A0A2P5FNC1"/>
<evidence type="ECO:0000259" key="7">
    <source>
        <dbReference type="Pfam" id="PF00892"/>
    </source>
</evidence>
<feature type="transmembrane region" description="Helical" evidence="6">
    <location>
        <begin position="135"/>
        <end position="154"/>
    </location>
</feature>
<feature type="domain" description="EamA" evidence="7">
    <location>
        <begin position="186"/>
        <end position="323"/>
    </location>
</feature>
<dbReference type="Pfam" id="PF00892">
    <property type="entry name" value="EamA"/>
    <property type="match status" value="2"/>
</dbReference>
<feature type="transmembrane region" description="Helical" evidence="6">
    <location>
        <begin position="99"/>
        <end position="123"/>
    </location>
</feature>
<dbReference type="GO" id="GO:0022857">
    <property type="term" value="F:transmembrane transporter activity"/>
    <property type="evidence" value="ECO:0007669"/>
    <property type="project" value="InterPro"/>
</dbReference>
<comment type="similarity">
    <text evidence="2 6">Belongs to the drug/metabolite transporter (DMT) superfamily. Plant drug/metabolite exporter (P-DME) (TC 2.A.7.4) family.</text>
</comment>
<organism evidence="8 9">
    <name type="scientific">Trema orientale</name>
    <name type="common">Charcoal tree</name>
    <name type="synonym">Celtis orientalis</name>
    <dbReference type="NCBI Taxonomy" id="63057"/>
    <lineage>
        <taxon>Eukaryota</taxon>
        <taxon>Viridiplantae</taxon>
        <taxon>Streptophyta</taxon>
        <taxon>Embryophyta</taxon>
        <taxon>Tracheophyta</taxon>
        <taxon>Spermatophyta</taxon>
        <taxon>Magnoliopsida</taxon>
        <taxon>eudicotyledons</taxon>
        <taxon>Gunneridae</taxon>
        <taxon>Pentapetalae</taxon>
        <taxon>rosids</taxon>
        <taxon>fabids</taxon>
        <taxon>Rosales</taxon>
        <taxon>Cannabaceae</taxon>
        <taxon>Trema</taxon>
    </lineage>
</organism>
<keyword evidence="4 6" id="KW-1133">Transmembrane helix</keyword>
<dbReference type="OrthoDB" id="1728340at2759"/>
<keyword evidence="9" id="KW-1185">Reference proteome</keyword>
<feature type="domain" description="EamA" evidence="7">
    <location>
        <begin position="11"/>
        <end position="146"/>
    </location>
</feature>
<comment type="caution">
    <text evidence="8">The sequence shown here is derived from an EMBL/GenBank/DDBJ whole genome shotgun (WGS) entry which is preliminary data.</text>
</comment>
<dbReference type="InterPro" id="IPR000620">
    <property type="entry name" value="EamA_dom"/>
</dbReference>
<evidence type="ECO:0000256" key="4">
    <source>
        <dbReference type="ARBA" id="ARBA00022989"/>
    </source>
</evidence>
<keyword evidence="5 6" id="KW-0472">Membrane</keyword>
<evidence type="ECO:0000313" key="8">
    <source>
        <dbReference type="EMBL" id="PON99266.1"/>
    </source>
</evidence>
<sequence>MGGMARYKPVIAMVVLQCITAAVTLFSKVALSQGMSPIIFVVYRQVFATIIMAPTAYFTRWRNPHNTSLGLRSFTLILLTSLIGVTANNNTYFEGLNLSSSTIATAMLNLIPAITFVMATVVGMEKIDPKSLRSIAKIIGTIVCISGGICMALVKGPELFINTKFVRYSKSIFFLGTGLEGENLPLGCLFLFINCCCNSFWIVMQVPISEACPDHLYTTFWMFFLSSIQSSILACFIDRNPQAWVLHSVLQLGSCLFAAIGEAVSFFIQVWCISQTGPVFAVMFTPLSTVITTIIAILFMGQSLYIGSLMGAFAVILGLYVVLWGKAEDLEEITQYGDQRQSLDNVNIVDKSSYTTSCKIDLKVPLLTEK</sequence>
<feature type="transmembrane region" description="Helical" evidence="6">
    <location>
        <begin position="216"/>
        <end position="237"/>
    </location>
</feature>
<dbReference type="GO" id="GO:0016020">
    <property type="term" value="C:membrane"/>
    <property type="evidence" value="ECO:0007669"/>
    <property type="project" value="UniProtKB-SubCell"/>
</dbReference>
<feature type="transmembrane region" description="Helical" evidence="6">
    <location>
        <begin position="184"/>
        <end position="204"/>
    </location>
</feature>
<evidence type="ECO:0000313" key="9">
    <source>
        <dbReference type="Proteomes" id="UP000237000"/>
    </source>
</evidence>
<dbReference type="InterPro" id="IPR030184">
    <property type="entry name" value="WAT1-related"/>
</dbReference>
<protein>
    <recommendedName>
        <fullName evidence="6">WAT1-related protein</fullName>
    </recommendedName>
</protein>
<dbReference type="Proteomes" id="UP000237000">
    <property type="component" value="Unassembled WGS sequence"/>
</dbReference>
<feature type="transmembrane region" description="Helical" evidence="6">
    <location>
        <begin position="249"/>
        <end position="272"/>
    </location>
</feature>
<comment type="subcellular location">
    <subcellularLocation>
        <location evidence="1 6">Membrane</location>
        <topology evidence="1 6">Multi-pass membrane protein</topology>
    </subcellularLocation>
</comment>
<feature type="transmembrane region" description="Helical" evidence="6">
    <location>
        <begin position="279"/>
        <end position="299"/>
    </location>
</feature>
<reference evidence="9" key="1">
    <citation type="submission" date="2016-06" db="EMBL/GenBank/DDBJ databases">
        <title>Parallel loss of symbiosis genes in relatives of nitrogen-fixing non-legume Parasponia.</title>
        <authorList>
            <person name="Van Velzen R."/>
            <person name="Holmer R."/>
            <person name="Bu F."/>
            <person name="Rutten L."/>
            <person name="Van Zeijl A."/>
            <person name="Liu W."/>
            <person name="Santuari L."/>
            <person name="Cao Q."/>
            <person name="Sharma T."/>
            <person name="Shen D."/>
            <person name="Roswanjaya Y."/>
            <person name="Wardhani T."/>
            <person name="Kalhor M.S."/>
            <person name="Jansen J."/>
            <person name="Van den Hoogen J."/>
            <person name="Gungor B."/>
            <person name="Hartog M."/>
            <person name="Hontelez J."/>
            <person name="Verver J."/>
            <person name="Yang W.-C."/>
            <person name="Schijlen E."/>
            <person name="Repin R."/>
            <person name="Schilthuizen M."/>
            <person name="Schranz E."/>
            <person name="Heidstra R."/>
            <person name="Miyata K."/>
            <person name="Fedorova E."/>
            <person name="Kohlen W."/>
            <person name="Bisseling T."/>
            <person name="Smit S."/>
            <person name="Geurts R."/>
        </authorList>
    </citation>
    <scope>NUCLEOTIDE SEQUENCE [LARGE SCALE GENOMIC DNA]</scope>
    <source>
        <strain evidence="9">cv. RG33-2</strain>
    </source>
</reference>
<feature type="transmembrane region" description="Helical" evidence="6">
    <location>
        <begin position="38"/>
        <end position="57"/>
    </location>
</feature>
<dbReference type="EMBL" id="JXTC01000019">
    <property type="protein sequence ID" value="PON99266.1"/>
    <property type="molecule type" value="Genomic_DNA"/>
</dbReference>
<evidence type="ECO:0000256" key="6">
    <source>
        <dbReference type="RuleBase" id="RU363077"/>
    </source>
</evidence>
<gene>
    <name evidence="8" type="primary">TorWAT51</name>
    <name evidence="8" type="ORF">TorRG33x02_048090</name>
</gene>
<name>A0A2P5FNC1_TREOI</name>
<evidence type="ECO:0000256" key="5">
    <source>
        <dbReference type="ARBA" id="ARBA00023136"/>
    </source>
</evidence>
<feature type="transmembrane region" description="Helical" evidence="6">
    <location>
        <begin position="7"/>
        <end position="26"/>
    </location>
</feature>